<reference evidence="1 2" key="1">
    <citation type="submission" date="2020-08" db="EMBL/GenBank/DDBJ databases">
        <authorList>
            <person name="Newling K."/>
            <person name="Davey J."/>
            <person name="Forrester S."/>
        </authorList>
    </citation>
    <scope>NUCLEOTIDE SEQUENCE [LARGE SCALE GENOMIC DNA]</scope>
    <source>
        <strain evidence="2">Crithidia deanei Carvalho (ATCC PRA-265)</strain>
    </source>
</reference>
<dbReference type="VEuPathDB" id="TriTrypDB:ADEAN_000936500"/>
<dbReference type="EMBL" id="LR877167">
    <property type="protein sequence ID" value="CAD2221830.1"/>
    <property type="molecule type" value="Genomic_DNA"/>
</dbReference>
<protein>
    <submittedName>
        <fullName evidence="1">Uncharacterized protein</fullName>
    </submittedName>
</protein>
<accession>A0A7G2CPY3</accession>
<keyword evidence="2" id="KW-1185">Reference proteome</keyword>
<gene>
    <name evidence="1" type="ORF">ADEAN_000936500</name>
</gene>
<proteinExistence type="predicted"/>
<name>A0A7G2CPY3_9TRYP</name>
<evidence type="ECO:0000313" key="2">
    <source>
        <dbReference type="Proteomes" id="UP000515908"/>
    </source>
</evidence>
<dbReference type="Proteomes" id="UP000515908">
    <property type="component" value="Chromosome 23"/>
</dbReference>
<sequence>MASKNKEKTQTERPGESLELLQFGEKLYNAYSATVKQNSNNGIQIERFGDYIHHFGFSLESAGGKSTARAAVAGDRPTEETKGDLSPYARAENAGEEHLLPRGRATPFTTDLKRADEHVMENFKNKKFANVSGLLQPYFDSQVELVNKLEKENATGEEGGVILSSKDIAALLTTYNFHNEISQALNNATSGTEKGSEKLDLSTKAIFKELALHLTKPYQEVSWRQSATQCAHLMARSLYLFLVYHFCPQLTRRERRGGGGQSGSLGGSVHCV</sequence>
<organism evidence="1 2">
    <name type="scientific">Angomonas deanei</name>
    <dbReference type="NCBI Taxonomy" id="59799"/>
    <lineage>
        <taxon>Eukaryota</taxon>
        <taxon>Discoba</taxon>
        <taxon>Euglenozoa</taxon>
        <taxon>Kinetoplastea</taxon>
        <taxon>Metakinetoplastina</taxon>
        <taxon>Trypanosomatida</taxon>
        <taxon>Trypanosomatidae</taxon>
        <taxon>Strigomonadinae</taxon>
        <taxon>Angomonas</taxon>
    </lineage>
</organism>
<evidence type="ECO:0000313" key="1">
    <source>
        <dbReference type="EMBL" id="CAD2221830.1"/>
    </source>
</evidence>
<dbReference type="AlphaFoldDB" id="A0A7G2CPY3"/>